<evidence type="ECO:0000256" key="9">
    <source>
        <dbReference type="ARBA" id="ARBA00022771"/>
    </source>
</evidence>
<evidence type="ECO:0000256" key="11">
    <source>
        <dbReference type="ARBA" id="ARBA00022833"/>
    </source>
</evidence>
<reference evidence="22 23" key="1">
    <citation type="submission" date="2024-08" db="EMBL/GenBank/DDBJ databases">
        <authorList>
            <person name="Will J Nash"/>
            <person name="Angela Man"/>
            <person name="Seanna McTaggart"/>
            <person name="Kendall Baker"/>
            <person name="Tom Barker"/>
            <person name="Leah Catchpole"/>
            <person name="Alex Durrant"/>
            <person name="Karim Gharbi"/>
            <person name="Naomi Irish"/>
            <person name="Gemy Kaithakottil"/>
            <person name="Debby Ku"/>
            <person name="Aaliyah Providence"/>
            <person name="Felix Shaw"/>
            <person name="David Swarbreck"/>
            <person name="Chris Watkins"/>
            <person name="Ann M. McCartney"/>
            <person name="Giulio Formenti"/>
            <person name="Alice Mouton"/>
            <person name="Noel Vella"/>
            <person name="Bjorn M von Reumont"/>
            <person name="Adriana Vella"/>
            <person name="Wilfried Haerty"/>
        </authorList>
    </citation>
    <scope>NUCLEOTIDE SEQUENCE [LARGE SCALE GENOMIC DNA]</scope>
</reference>
<comment type="pathway">
    <text evidence="3">Protein modification; protein ubiquitination.</text>
</comment>
<dbReference type="SMART" id="SM00734">
    <property type="entry name" value="ZnF_Rad18"/>
    <property type="match status" value="1"/>
</dbReference>
<feature type="domain" description="UBZ4-type" evidence="21">
    <location>
        <begin position="180"/>
        <end position="207"/>
    </location>
</feature>
<evidence type="ECO:0000256" key="3">
    <source>
        <dbReference type="ARBA" id="ARBA00004906"/>
    </source>
</evidence>
<evidence type="ECO:0000256" key="13">
    <source>
        <dbReference type="ARBA" id="ARBA00023204"/>
    </source>
</evidence>
<dbReference type="PANTHER" id="PTHR14134">
    <property type="entry name" value="E3 UBIQUITIN-PROTEIN LIGASE RAD18"/>
    <property type="match status" value="1"/>
</dbReference>
<name>A0ABP1MYR0_XYLVO</name>
<dbReference type="EC" id="2.3.2.27" evidence="5"/>
<evidence type="ECO:0000256" key="1">
    <source>
        <dbReference type="ARBA" id="ARBA00000900"/>
    </source>
</evidence>
<feature type="compositionally biased region" description="Basic and acidic residues" evidence="18">
    <location>
        <begin position="351"/>
        <end position="364"/>
    </location>
</feature>
<evidence type="ECO:0000256" key="2">
    <source>
        <dbReference type="ARBA" id="ARBA00004123"/>
    </source>
</evidence>
<keyword evidence="11" id="KW-0862">Zinc</keyword>
<keyword evidence="10" id="KW-0833">Ubl conjugation pathway</keyword>
<feature type="region of interest" description="Disordered" evidence="18">
    <location>
        <begin position="136"/>
        <end position="162"/>
    </location>
</feature>
<dbReference type="SMART" id="SM00513">
    <property type="entry name" value="SAP"/>
    <property type="match status" value="1"/>
</dbReference>
<feature type="compositionally biased region" description="Polar residues" evidence="18">
    <location>
        <begin position="136"/>
        <end position="155"/>
    </location>
</feature>
<evidence type="ECO:0000313" key="22">
    <source>
        <dbReference type="EMBL" id="CAL7933829.1"/>
    </source>
</evidence>
<evidence type="ECO:0000256" key="17">
    <source>
        <dbReference type="PROSITE-ProRule" id="PRU01256"/>
    </source>
</evidence>
<evidence type="ECO:0000256" key="5">
    <source>
        <dbReference type="ARBA" id="ARBA00012483"/>
    </source>
</evidence>
<gene>
    <name evidence="22" type="ORF">XYLVIOL_LOCUS671</name>
</gene>
<keyword evidence="8 17" id="KW-0227">DNA damage</keyword>
<dbReference type="Gene3D" id="3.30.40.10">
    <property type="entry name" value="Zinc/RING finger domain, C3HC4 (zinc finger)"/>
    <property type="match status" value="1"/>
</dbReference>
<dbReference type="PROSITE" id="PS50089">
    <property type="entry name" value="ZF_RING_2"/>
    <property type="match status" value="1"/>
</dbReference>
<feature type="domain" description="SAP" evidence="20">
    <location>
        <begin position="228"/>
        <end position="262"/>
    </location>
</feature>
<comment type="similarity">
    <text evidence="4">Belongs to the RAD18 family.</text>
</comment>
<dbReference type="PANTHER" id="PTHR14134:SF2">
    <property type="entry name" value="E3 UBIQUITIN-PROTEIN LIGASE RAD18"/>
    <property type="match status" value="1"/>
</dbReference>
<feature type="compositionally biased region" description="Polar residues" evidence="18">
    <location>
        <begin position="586"/>
        <end position="596"/>
    </location>
</feature>
<protein>
    <recommendedName>
        <fullName evidence="5">RING-type E3 ubiquitin transferase</fullName>
        <ecNumber evidence="5">2.3.2.27</ecNumber>
    </recommendedName>
    <alternativeName>
        <fullName evidence="15">RING-type E3 ubiquitin transferase RAD18</fullName>
    </alternativeName>
</protein>
<feature type="region of interest" description="Disordered" evidence="18">
    <location>
        <begin position="586"/>
        <end position="606"/>
    </location>
</feature>
<evidence type="ECO:0000256" key="18">
    <source>
        <dbReference type="SAM" id="MobiDB-lite"/>
    </source>
</evidence>
<keyword evidence="14" id="KW-0539">Nucleus</keyword>
<dbReference type="PROSITE" id="PS50800">
    <property type="entry name" value="SAP"/>
    <property type="match status" value="1"/>
</dbReference>
<evidence type="ECO:0000259" key="19">
    <source>
        <dbReference type="PROSITE" id="PS50089"/>
    </source>
</evidence>
<evidence type="ECO:0000259" key="21">
    <source>
        <dbReference type="PROSITE" id="PS51908"/>
    </source>
</evidence>
<dbReference type="InterPro" id="IPR006642">
    <property type="entry name" value="Rad18_UBZ4"/>
</dbReference>
<keyword evidence="12" id="KW-0238">DNA-binding</keyword>
<evidence type="ECO:0000256" key="7">
    <source>
        <dbReference type="ARBA" id="ARBA00022723"/>
    </source>
</evidence>
<dbReference type="PROSITE" id="PS00518">
    <property type="entry name" value="ZF_RING_1"/>
    <property type="match status" value="1"/>
</dbReference>
<evidence type="ECO:0000256" key="10">
    <source>
        <dbReference type="ARBA" id="ARBA00022786"/>
    </source>
</evidence>
<evidence type="ECO:0000256" key="6">
    <source>
        <dbReference type="ARBA" id="ARBA00022679"/>
    </source>
</evidence>
<dbReference type="EMBL" id="CAXAJV020001281">
    <property type="protein sequence ID" value="CAL7933829.1"/>
    <property type="molecule type" value="Genomic_DNA"/>
</dbReference>
<organism evidence="22 23">
    <name type="scientific">Xylocopa violacea</name>
    <name type="common">Violet carpenter bee</name>
    <name type="synonym">Apis violacea</name>
    <dbReference type="NCBI Taxonomy" id="135666"/>
    <lineage>
        <taxon>Eukaryota</taxon>
        <taxon>Metazoa</taxon>
        <taxon>Ecdysozoa</taxon>
        <taxon>Arthropoda</taxon>
        <taxon>Hexapoda</taxon>
        <taxon>Insecta</taxon>
        <taxon>Pterygota</taxon>
        <taxon>Neoptera</taxon>
        <taxon>Endopterygota</taxon>
        <taxon>Hymenoptera</taxon>
        <taxon>Apocrita</taxon>
        <taxon>Aculeata</taxon>
        <taxon>Apoidea</taxon>
        <taxon>Anthophila</taxon>
        <taxon>Apidae</taxon>
        <taxon>Xylocopa</taxon>
        <taxon>Xylocopa</taxon>
    </lineage>
</organism>
<dbReference type="InterPro" id="IPR017907">
    <property type="entry name" value="Znf_RING_CS"/>
</dbReference>
<evidence type="ECO:0000256" key="16">
    <source>
        <dbReference type="PROSITE-ProRule" id="PRU00175"/>
    </source>
</evidence>
<evidence type="ECO:0000256" key="14">
    <source>
        <dbReference type="ARBA" id="ARBA00023242"/>
    </source>
</evidence>
<feature type="domain" description="RING-type" evidence="19">
    <location>
        <begin position="18"/>
        <end position="55"/>
    </location>
</feature>
<keyword evidence="6" id="KW-0808">Transferase</keyword>
<comment type="catalytic activity">
    <reaction evidence="1">
        <text>S-ubiquitinyl-[E2 ubiquitin-conjugating enzyme]-L-cysteine + [acceptor protein]-L-lysine = [E2 ubiquitin-conjugating enzyme]-L-cysteine + N(6)-ubiquitinyl-[acceptor protein]-L-lysine.</text>
        <dbReference type="EC" id="2.3.2.27"/>
    </reaction>
</comment>
<dbReference type="InterPro" id="IPR003034">
    <property type="entry name" value="SAP_dom"/>
</dbReference>
<evidence type="ECO:0000256" key="8">
    <source>
        <dbReference type="ARBA" id="ARBA00022763"/>
    </source>
</evidence>
<evidence type="ECO:0000256" key="15">
    <source>
        <dbReference type="ARBA" id="ARBA00031783"/>
    </source>
</evidence>
<keyword evidence="7" id="KW-0479">Metal-binding</keyword>
<comment type="subcellular location">
    <subcellularLocation>
        <location evidence="2">Nucleus</location>
    </subcellularLocation>
</comment>
<accession>A0ABP1MYR0</accession>
<proteinExistence type="inferred from homology"/>
<keyword evidence="23" id="KW-1185">Reference proteome</keyword>
<dbReference type="CDD" id="cd16529">
    <property type="entry name" value="RING-HC_RAD18"/>
    <property type="match status" value="1"/>
</dbReference>
<comment type="caution">
    <text evidence="22">The sequence shown here is derived from an EMBL/GenBank/DDBJ whole genome shotgun (WGS) entry which is preliminary data.</text>
</comment>
<dbReference type="Pfam" id="PF13923">
    <property type="entry name" value="zf-C3HC4_2"/>
    <property type="match status" value="1"/>
</dbReference>
<evidence type="ECO:0000256" key="4">
    <source>
        <dbReference type="ARBA" id="ARBA00009506"/>
    </source>
</evidence>
<dbReference type="Gene3D" id="3.30.160.60">
    <property type="entry name" value="Classic Zinc Finger"/>
    <property type="match status" value="1"/>
</dbReference>
<evidence type="ECO:0000313" key="23">
    <source>
        <dbReference type="Proteomes" id="UP001642520"/>
    </source>
</evidence>
<keyword evidence="13 17" id="KW-0234">DNA repair</keyword>
<dbReference type="InterPro" id="IPR013083">
    <property type="entry name" value="Znf_RING/FYVE/PHD"/>
</dbReference>
<keyword evidence="9 16" id="KW-0863">Zinc-finger</keyword>
<dbReference type="SMART" id="SM00184">
    <property type="entry name" value="RING"/>
    <property type="match status" value="1"/>
</dbReference>
<evidence type="ECO:0000256" key="12">
    <source>
        <dbReference type="ARBA" id="ARBA00023125"/>
    </source>
</evidence>
<dbReference type="InterPro" id="IPR001841">
    <property type="entry name" value="Znf_RING"/>
</dbReference>
<dbReference type="SUPFAM" id="SSF57850">
    <property type="entry name" value="RING/U-box"/>
    <property type="match status" value="1"/>
</dbReference>
<evidence type="ECO:0000259" key="20">
    <source>
        <dbReference type="PROSITE" id="PS50800"/>
    </source>
</evidence>
<dbReference type="Proteomes" id="UP001642520">
    <property type="component" value="Unassembled WGS sequence"/>
</dbReference>
<sequence length="685" mass="78387">MWPKEYIELKRIEDLLLCGICYEFMNTAVMTSCSHSYCSLCIRKYLHHKTQCPTCFTDTFEPDLRKNKVLDEIIVQFSQIKAKLQQTLQIQVQFAQFGETDNRPSTPKSLHQSNDACTNIENKVAINKVISNTPTSKINTSPSVQRDMFSPSTSGRPKIPLMFTPKSSKRVTVTNVDEKVVMCPVCKVTVSELHINRHLDDCLRRESMKEKPQIVESSSRKPLPKLVVSLMKDAVLKKKLKEFGLSSQGERKAMEARLHRYIVLYNAECDKSNPRSVSELIKQCEDEENLEKKMNKTTFLNRLQVTRNSEQNVIEDERKKYLEIHKDSFETLIRKIKSVECAKKLSMQSKQSEENVNNKDDVPPKRRAVANSLDDSMTHNEKNDPNSLDCVTYIQDSDSDTSCPLQMYSSTDPKQFLTVELDDSQSYIETKKEESNDQFVLSHHPTTEIDKAEGDDNSDAFDDTSIYEKATQSIIESSFHNETLDSDDKNSSNMSKYQKLLQRKEKLPLKDEAEWIDVVCNSVKDTDSDSILDQEEEEDEKSKSILQDILCDISSNDSIDRKSCSTSQGVLNSNIINFSNLEKENINSSPECSGNRSIRKRTRDSTQIDSKRLLNREKKIKKLSNCCSTEAKELNEEFLSTSNGKEVEGLSDKPRLRKRLVDITEAKTVLRKSARRKLKNNSSQS</sequence>
<dbReference type="PROSITE" id="PS51908">
    <property type="entry name" value="ZF_UBZ4"/>
    <property type="match status" value="1"/>
</dbReference>
<feature type="region of interest" description="Disordered" evidence="18">
    <location>
        <begin position="347"/>
        <end position="366"/>
    </location>
</feature>
<dbReference type="InterPro" id="IPR039577">
    <property type="entry name" value="Rad18"/>
</dbReference>